<sequence>MPYSIERKTVALLSAGLISTFVAASATLAQDVALTEGPATIWDGVYTAEQADRGQSLFTENCSSCHGSQAGGGPAGPPLAGSTLDAKADTPVAAMIDYMIAAMPPESPGRLRTREYVDIMAFILEVHGAPAGETELPPTVADLNDITFATQPEDYAAPEPSADVAPEASAPVEESEAEPFNDGH</sequence>
<evidence type="ECO:0000256" key="1">
    <source>
        <dbReference type="ARBA" id="ARBA00022617"/>
    </source>
</evidence>
<name>A0A1G7XY79_9HYPH</name>
<dbReference type="GO" id="GO:0020037">
    <property type="term" value="F:heme binding"/>
    <property type="evidence" value="ECO:0007669"/>
    <property type="project" value="InterPro"/>
</dbReference>
<evidence type="ECO:0000313" key="9">
    <source>
        <dbReference type="Proteomes" id="UP000199495"/>
    </source>
</evidence>
<protein>
    <submittedName>
        <fullName evidence="8">Cytochrome C oxidase, cbb3-type, subunit III</fullName>
    </submittedName>
</protein>
<dbReference type="RefSeq" id="WP_176762700.1">
    <property type="nucleotide sequence ID" value="NZ_FNCS01000011.1"/>
</dbReference>
<feature type="chain" id="PRO_5011472296" evidence="6">
    <location>
        <begin position="27"/>
        <end position="184"/>
    </location>
</feature>
<keyword evidence="3 4" id="KW-0408">Iron</keyword>
<evidence type="ECO:0000256" key="6">
    <source>
        <dbReference type="SAM" id="SignalP"/>
    </source>
</evidence>
<dbReference type="STRING" id="440168.SAMN04487974_11176"/>
<gene>
    <name evidence="8" type="ORF">SAMN04487974_11176</name>
</gene>
<dbReference type="Gene3D" id="1.10.760.10">
    <property type="entry name" value="Cytochrome c-like domain"/>
    <property type="match status" value="1"/>
</dbReference>
<feature type="domain" description="Cytochrome c" evidence="7">
    <location>
        <begin position="49"/>
        <end position="127"/>
    </location>
</feature>
<proteinExistence type="predicted"/>
<evidence type="ECO:0000256" key="4">
    <source>
        <dbReference type="PROSITE-ProRule" id="PRU00433"/>
    </source>
</evidence>
<dbReference type="PROSITE" id="PS51007">
    <property type="entry name" value="CYTC"/>
    <property type="match status" value="1"/>
</dbReference>
<reference evidence="8 9" key="1">
    <citation type="submission" date="2016-10" db="EMBL/GenBank/DDBJ databases">
        <authorList>
            <person name="de Groot N.N."/>
        </authorList>
    </citation>
    <scope>NUCLEOTIDE SEQUENCE [LARGE SCALE GENOMIC DNA]</scope>
    <source>
        <strain evidence="8 9">CGMCC 1.10267</strain>
    </source>
</reference>
<dbReference type="AlphaFoldDB" id="A0A1G7XY79"/>
<evidence type="ECO:0000256" key="5">
    <source>
        <dbReference type="SAM" id="MobiDB-lite"/>
    </source>
</evidence>
<evidence type="ECO:0000313" key="8">
    <source>
        <dbReference type="EMBL" id="SDG89129.1"/>
    </source>
</evidence>
<dbReference type="EMBL" id="FNCS01000011">
    <property type="protein sequence ID" value="SDG89129.1"/>
    <property type="molecule type" value="Genomic_DNA"/>
</dbReference>
<keyword evidence="2 4" id="KW-0479">Metal-binding</keyword>
<accession>A0A1G7XY79</accession>
<dbReference type="SUPFAM" id="SSF46626">
    <property type="entry name" value="Cytochrome c"/>
    <property type="match status" value="1"/>
</dbReference>
<keyword evidence="1 4" id="KW-0349">Heme</keyword>
<keyword evidence="6" id="KW-0732">Signal</keyword>
<dbReference type="InterPro" id="IPR009056">
    <property type="entry name" value="Cyt_c-like_dom"/>
</dbReference>
<dbReference type="InterPro" id="IPR036909">
    <property type="entry name" value="Cyt_c-like_dom_sf"/>
</dbReference>
<dbReference type="Pfam" id="PF13442">
    <property type="entry name" value="Cytochrome_CBB3"/>
    <property type="match status" value="1"/>
</dbReference>
<evidence type="ECO:0000256" key="2">
    <source>
        <dbReference type="ARBA" id="ARBA00022723"/>
    </source>
</evidence>
<dbReference type="GO" id="GO:0046872">
    <property type="term" value="F:metal ion binding"/>
    <property type="evidence" value="ECO:0007669"/>
    <property type="project" value="UniProtKB-KW"/>
</dbReference>
<evidence type="ECO:0000256" key="3">
    <source>
        <dbReference type="ARBA" id="ARBA00023004"/>
    </source>
</evidence>
<feature type="compositionally biased region" description="Acidic residues" evidence="5">
    <location>
        <begin position="173"/>
        <end position="184"/>
    </location>
</feature>
<dbReference type="GO" id="GO:0009055">
    <property type="term" value="F:electron transfer activity"/>
    <property type="evidence" value="ECO:0007669"/>
    <property type="project" value="InterPro"/>
</dbReference>
<evidence type="ECO:0000259" key="7">
    <source>
        <dbReference type="PROSITE" id="PS51007"/>
    </source>
</evidence>
<feature type="region of interest" description="Disordered" evidence="5">
    <location>
        <begin position="149"/>
        <end position="184"/>
    </location>
</feature>
<organism evidence="8 9">
    <name type="scientific">Pelagibacterium luteolum</name>
    <dbReference type="NCBI Taxonomy" id="440168"/>
    <lineage>
        <taxon>Bacteria</taxon>
        <taxon>Pseudomonadati</taxon>
        <taxon>Pseudomonadota</taxon>
        <taxon>Alphaproteobacteria</taxon>
        <taxon>Hyphomicrobiales</taxon>
        <taxon>Devosiaceae</taxon>
        <taxon>Pelagibacterium</taxon>
    </lineage>
</organism>
<feature type="signal peptide" evidence="6">
    <location>
        <begin position="1"/>
        <end position="26"/>
    </location>
</feature>
<keyword evidence="9" id="KW-1185">Reference proteome</keyword>
<feature type="compositionally biased region" description="Low complexity" evidence="5">
    <location>
        <begin position="157"/>
        <end position="172"/>
    </location>
</feature>
<dbReference type="Proteomes" id="UP000199495">
    <property type="component" value="Unassembled WGS sequence"/>
</dbReference>